<dbReference type="InterPro" id="IPR036390">
    <property type="entry name" value="WH_DNA-bd_sf"/>
</dbReference>
<keyword evidence="4" id="KW-0804">Transcription</keyword>
<dbReference type="PANTHER" id="PTHR24567:SF26">
    <property type="entry name" value="REGULATORY PROTEIN YEIL"/>
    <property type="match status" value="1"/>
</dbReference>
<sequence>MRKTENGFFQQLSKKMQTELMNLGTIETLKQKKILFQEGKSGKDIYILLTGEVRLLQTHPLNTKKRFFLEHYYPYDLVGYDILFQSNVHKGTVEATIITQVLQIQKSDFERMLLSNPEMRTVFLSWIARRVNQYPFMLRDLLPSNIKECLFSVFIRFCHTKGVKTAKGITIQQKLSNVDLADYVGATRESLNRLLHELEESGIISVDKKMITIRDFEFLQNEVHCFNCTNKHCSL</sequence>
<feature type="domain" description="Cyclic nucleotide-binding" evidence="5">
    <location>
        <begin position="8"/>
        <end position="130"/>
    </location>
</feature>
<evidence type="ECO:0000259" key="6">
    <source>
        <dbReference type="PROSITE" id="PS51063"/>
    </source>
</evidence>
<dbReference type="STRING" id="1503961.SAMN05421736_105138"/>
<keyword evidence="1" id="KW-0805">Transcription regulation</keyword>
<dbReference type="InterPro" id="IPR014710">
    <property type="entry name" value="RmlC-like_jellyroll"/>
</dbReference>
<dbReference type="Gene3D" id="1.10.10.10">
    <property type="entry name" value="Winged helix-like DNA-binding domain superfamily/Winged helix DNA-binding domain"/>
    <property type="match status" value="1"/>
</dbReference>
<dbReference type="PRINTS" id="PR00034">
    <property type="entry name" value="HTHCRP"/>
</dbReference>
<dbReference type="InterPro" id="IPR000595">
    <property type="entry name" value="cNMP-bd_dom"/>
</dbReference>
<name>A0A1H3PP70_9BACI</name>
<dbReference type="InterPro" id="IPR036388">
    <property type="entry name" value="WH-like_DNA-bd_sf"/>
</dbReference>
<dbReference type="InterPro" id="IPR050397">
    <property type="entry name" value="Env_Response_Regulators"/>
</dbReference>
<keyword evidence="8" id="KW-1185">Reference proteome</keyword>
<dbReference type="SUPFAM" id="SSF51206">
    <property type="entry name" value="cAMP-binding domain-like"/>
    <property type="match status" value="1"/>
</dbReference>
<dbReference type="Proteomes" id="UP000198935">
    <property type="component" value="Unassembled WGS sequence"/>
</dbReference>
<dbReference type="SMART" id="SM00419">
    <property type="entry name" value="HTH_CRP"/>
    <property type="match status" value="1"/>
</dbReference>
<protein>
    <submittedName>
        <fullName evidence="7">CRP/FNR family transcriptional regulator, anaerobic regulatory protein</fullName>
    </submittedName>
</protein>
<dbReference type="GO" id="GO:0003700">
    <property type="term" value="F:DNA-binding transcription factor activity"/>
    <property type="evidence" value="ECO:0007669"/>
    <property type="project" value="InterPro"/>
</dbReference>
<dbReference type="PANTHER" id="PTHR24567">
    <property type="entry name" value="CRP FAMILY TRANSCRIPTIONAL REGULATORY PROTEIN"/>
    <property type="match status" value="1"/>
</dbReference>
<dbReference type="Pfam" id="PF13545">
    <property type="entry name" value="HTH_Crp_2"/>
    <property type="match status" value="1"/>
</dbReference>
<accession>A0A1H3PP70</accession>
<dbReference type="AlphaFoldDB" id="A0A1H3PP70"/>
<dbReference type="InterPro" id="IPR012318">
    <property type="entry name" value="HTH_CRP"/>
</dbReference>
<dbReference type="EMBL" id="FNPI01000005">
    <property type="protein sequence ID" value="SDZ02838.1"/>
    <property type="molecule type" value="Genomic_DNA"/>
</dbReference>
<evidence type="ECO:0000256" key="3">
    <source>
        <dbReference type="ARBA" id="ARBA00023159"/>
    </source>
</evidence>
<feature type="domain" description="HTH crp-type" evidence="6">
    <location>
        <begin position="144"/>
        <end position="217"/>
    </location>
</feature>
<dbReference type="InterPro" id="IPR018335">
    <property type="entry name" value="Tscrpt_reg_HTH_Crp-type_CS"/>
</dbReference>
<dbReference type="PROSITE" id="PS50042">
    <property type="entry name" value="CNMP_BINDING_3"/>
    <property type="match status" value="1"/>
</dbReference>
<dbReference type="PROSITE" id="PS51063">
    <property type="entry name" value="HTH_CRP_2"/>
    <property type="match status" value="1"/>
</dbReference>
<proteinExistence type="predicted"/>
<dbReference type="GO" id="GO:0003677">
    <property type="term" value="F:DNA binding"/>
    <property type="evidence" value="ECO:0007669"/>
    <property type="project" value="UniProtKB-KW"/>
</dbReference>
<keyword evidence="2" id="KW-0238">DNA-binding</keyword>
<evidence type="ECO:0000256" key="2">
    <source>
        <dbReference type="ARBA" id="ARBA00023125"/>
    </source>
</evidence>
<keyword evidence="3" id="KW-0010">Activator</keyword>
<dbReference type="GO" id="GO:0005829">
    <property type="term" value="C:cytosol"/>
    <property type="evidence" value="ECO:0007669"/>
    <property type="project" value="TreeGrafter"/>
</dbReference>
<dbReference type="InterPro" id="IPR018490">
    <property type="entry name" value="cNMP-bd_dom_sf"/>
</dbReference>
<dbReference type="CDD" id="cd00038">
    <property type="entry name" value="CAP_ED"/>
    <property type="match status" value="1"/>
</dbReference>
<gene>
    <name evidence="7" type="ORF">SAMN05421736_105138</name>
</gene>
<organism evidence="7 8">
    <name type="scientific">Evansella caseinilytica</name>
    <dbReference type="NCBI Taxonomy" id="1503961"/>
    <lineage>
        <taxon>Bacteria</taxon>
        <taxon>Bacillati</taxon>
        <taxon>Bacillota</taxon>
        <taxon>Bacilli</taxon>
        <taxon>Bacillales</taxon>
        <taxon>Bacillaceae</taxon>
        <taxon>Evansella</taxon>
    </lineage>
</organism>
<evidence type="ECO:0000256" key="1">
    <source>
        <dbReference type="ARBA" id="ARBA00023015"/>
    </source>
</evidence>
<evidence type="ECO:0000313" key="7">
    <source>
        <dbReference type="EMBL" id="SDZ02838.1"/>
    </source>
</evidence>
<dbReference type="Gene3D" id="2.60.120.10">
    <property type="entry name" value="Jelly Rolls"/>
    <property type="match status" value="1"/>
</dbReference>
<dbReference type="SUPFAM" id="SSF46785">
    <property type="entry name" value="Winged helix' DNA-binding domain"/>
    <property type="match status" value="1"/>
</dbReference>
<dbReference type="PROSITE" id="PS00042">
    <property type="entry name" value="HTH_CRP_1"/>
    <property type="match status" value="1"/>
</dbReference>
<dbReference type="Pfam" id="PF00027">
    <property type="entry name" value="cNMP_binding"/>
    <property type="match status" value="1"/>
</dbReference>
<dbReference type="OrthoDB" id="9810708at2"/>
<evidence type="ECO:0000313" key="8">
    <source>
        <dbReference type="Proteomes" id="UP000198935"/>
    </source>
</evidence>
<dbReference type="SMART" id="SM00100">
    <property type="entry name" value="cNMP"/>
    <property type="match status" value="1"/>
</dbReference>
<evidence type="ECO:0000259" key="5">
    <source>
        <dbReference type="PROSITE" id="PS50042"/>
    </source>
</evidence>
<reference evidence="8" key="1">
    <citation type="submission" date="2016-10" db="EMBL/GenBank/DDBJ databases">
        <authorList>
            <person name="Varghese N."/>
            <person name="Submissions S."/>
        </authorList>
    </citation>
    <scope>NUCLEOTIDE SEQUENCE [LARGE SCALE GENOMIC DNA]</scope>
    <source>
        <strain evidence="8">SP</strain>
    </source>
</reference>
<evidence type="ECO:0000256" key="4">
    <source>
        <dbReference type="ARBA" id="ARBA00023163"/>
    </source>
</evidence>